<dbReference type="AlphaFoldDB" id="A0A837KKB0"/>
<accession>A0A837KKB0</accession>
<dbReference type="GeneID" id="87588025"/>
<dbReference type="InterPro" id="IPR036271">
    <property type="entry name" value="Tet_transcr_reg_TetR-rel_C_sf"/>
</dbReference>
<dbReference type="Proteomes" id="UP000035218">
    <property type="component" value="Unassembled WGS sequence"/>
</dbReference>
<dbReference type="Pfam" id="PF00440">
    <property type="entry name" value="TetR_N"/>
    <property type="match status" value="1"/>
</dbReference>
<comment type="caution">
    <text evidence="7">The sequence shown here is derived from an EMBL/GenBank/DDBJ whole genome shotgun (WGS) entry which is preliminary data.</text>
</comment>
<dbReference type="OrthoDB" id="9795242at2"/>
<reference evidence="7 8" key="1">
    <citation type="submission" date="2015-05" db="EMBL/GenBank/DDBJ databases">
        <title>Genome sequencing project for genomic taxonomy and phylogenomics of Bacillus-like bacteria.</title>
        <authorList>
            <person name="Liu B."/>
            <person name="Wang J."/>
            <person name="Zhu Y."/>
            <person name="Liu G."/>
            <person name="Chen Q."/>
            <person name="Chen Z."/>
            <person name="Lan J."/>
            <person name="Che J."/>
            <person name="Ge C."/>
            <person name="Shi H."/>
            <person name="Pan Z."/>
            <person name="Liu X."/>
        </authorList>
    </citation>
    <scope>NUCLEOTIDE SEQUENCE [LARGE SCALE GENOMIC DNA]</scope>
    <source>
        <strain evidence="7 8">DSM 9885</strain>
    </source>
</reference>
<evidence type="ECO:0000313" key="7">
    <source>
        <dbReference type="EMBL" id="KLH96986.1"/>
    </source>
</evidence>
<dbReference type="GO" id="GO:0003677">
    <property type="term" value="F:DNA binding"/>
    <property type="evidence" value="ECO:0007669"/>
    <property type="project" value="UniProtKB-UniRule"/>
</dbReference>
<evidence type="ECO:0000313" key="8">
    <source>
        <dbReference type="Proteomes" id="UP000035218"/>
    </source>
</evidence>
<reference evidence="6 9" key="2">
    <citation type="submission" date="2019-06" db="EMBL/GenBank/DDBJ databases">
        <title>Whole genome shotgun sequence of Brevibacillus formosus NBRC 15716.</title>
        <authorList>
            <person name="Hosoyama A."/>
            <person name="Uohara A."/>
            <person name="Ohji S."/>
            <person name="Ichikawa N."/>
        </authorList>
    </citation>
    <scope>NUCLEOTIDE SEQUENCE [LARGE SCALE GENOMIC DNA]</scope>
    <source>
        <strain evidence="6 9">NBRC 15716</strain>
    </source>
</reference>
<dbReference type="InterPro" id="IPR009057">
    <property type="entry name" value="Homeodomain-like_sf"/>
</dbReference>
<dbReference type="Gene3D" id="1.10.357.10">
    <property type="entry name" value="Tetracycline Repressor, domain 2"/>
    <property type="match status" value="1"/>
</dbReference>
<dbReference type="RefSeq" id="WP_047073330.1">
    <property type="nucleotide sequence ID" value="NZ_BJOL01000014.1"/>
</dbReference>
<feature type="DNA-binding region" description="H-T-H motif" evidence="4">
    <location>
        <begin position="29"/>
        <end position="48"/>
    </location>
</feature>
<dbReference type="EMBL" id="LDCN01000008">
    <property type="protein sequence ID" value="KLH96986.1"/>
    <property type="molecule type" value="Genomic_DNA"/>
</dbReference>
<dbReference type="InterPro" id="IPR001647">
    <property type="entry name" value="HTH_TetR"/>
</dbReference>
<evidence type="ECO:0000256" key="1">
    <source>
        <dbReference type="ARBA" id="ARBA00023015"/>
    </source>
</evidence>
<feature type="domain" description="HTH tetR-type" evidence="5">
    <location>
        <begin position="6"/>
        <end position="66"/>
    </location>
</feature>
<keyword evidence="3" id="KW-0804">Transcription</keyword>
<evidence type="ECO:0000256" key="3">
    <source>
        <dbReference type="ARBA" id="ARBA00023163"/>
    </source>
</evidence>
<name>A0A837KKB0_9BACL</name>
<keyword evidence="1" id="KW-0805">Transcription regulation</keyword>
<keyword evidence="2 4" id="KW-0238">DNA-binding</keyword>
<dbReference type="Gene3D" id="1.10.10.60">
    <property type="entry name" value="Homeodomain-like"/>
    <property type="match status" value="1"/>
</dbReference>
<dbReference type="SUPFAM" id="SSF46689">
    <property type="entry name" value="Homeodomain-like"/>
    <property type="match status" value="1"/>
</dbReference>
<evidence type="ECO:0000256" key="2">
    <source>
        <dbReference type="ARBA" id="ARBA00023125"/>
    </source>
</evidence>
<gene>
    <name evidence="6" type="primary">yezE</name>
    <name evidence="7" type="ORF">AA984_23565</name>
    <name evidence="6" type="ORF">BFO01nite_27940</name>
</gene>
<organism evidence="7 8">
    <name type="scientific">Brevibacillus formosus</name>
    <dbReference type="NCBI Taxonomy" id="54913"/>
    <lineage>
        <taxon>Bacteria</taxon>
        <taxon>Bacillati</taxon>
        <taxon>Bacillota</taxon>
        <taxon>Bacilli</taxon>
        <taxon>Bacillales</taxon>
        <taxon>Paenibacillaceae</taxon>
        <taxon>Brevibacillus</taxon>
    </lineage>
</organism>
<keyword evidence="9" id="KW-1185">Reference proteome</keyword>
<dbReference type="PANTHER" id="PTHR47506:SF1">
    <property type="entry name" value="HTH-TYPE TRANSCRIPTIONAL REGULATOR YJDC"/>
    <property type="match status" value="1"/>
</dbReference>
<dbReference type="EMBL" id="BJOL01000014">
    <property type="protein sequence ID" value="GED58662.1"/>
    <property type="molecule type" value="Genomic_DNA"/>
</dbReference>
<sequence>MARSKEFDTTLVLHKAMEVFGHYGYEGASLQNLLDGLGIARQSLYDTYGTKRDLFLLAVKHYASEKMTAVISYLERPGSVKESIAEIFREIVTVLKDESRCKECFILLSAIDQVPHDTEIADFFRDDMARLEEAFYTALVRAQEQGELGHREKNLRALAQYLNHARYALTQAAKLTTNPEVLDHILTVTLSTLD</sequence>
<proteinExistence type="predicted"/>
<protein>
    <submittedName>
        <fullName evidence="6">HTH-type transcriptional regulator YezE</fullName>
    </submittedName>
    <submittedName>
        <fullName evidence="7">TetR family transcriptional regulator</fullName>
    </submittedName>
</protein>
<evidence type="ECO:0000313" key="6">
    <source>
        <dbReference type="EMBL" id="GED58662.1"/>
    </source>
</evidence>
<evidence type="ECO:0000259" key="5">
    <source>
        <dbReference type="PROSITE" id="PS50977"/>
    </source>
</evidence>
<evidence type="ECO:0000313" key="9">
    <source>
        <dbReference type="Proteomes" id="UP000319498"/>
    </source>
</evidence>
<dbReference type="Proteomes" id="UP000319498">
    <property type="component" value="Unassembled WGS sequence"/>
</dbReference>
<dbReference type="PANTHER" id="PTHR47506">
    <property type="entry name" value="TRANSCRIPTIONAL REGULATORY PROTEIN"/>
    <property type="match status" value="1"/>
</dbReference>
<evidence type="ECO:0000256" key="4">
    <source>
        <dbReference type="PROSITE-ProRule" id="PRU00335"/>
    </source>
</evidence>
<dbReference type="PROSITE" id="PS50977">
    <property type="entry name" value="HTH_TETR_2"/>
    <property type="match status" value="1"/>
</dbReference>
<dbReference type="SUPFAM" id="SSF48498">
    <property type="entry name" value="Tetracyclin repressor-like, C-terminal domain"/>
    <property type="match status" value="1"/>
</dbReference>